<dbReference type="AlphaFoldDB" id="A0AAP2UMT6"/>
<reference evidence="1" key="1">
    <citation type="journal article" date="2022" name="Clin. Infect. Dis.">
        <title>Association between Clostridium innocuum and antibiotic-associated diarrhea in adults and children: A cross-sectional study and comparative genomics analysis.</title>
        <authorList>
            <person name="Cherny K.E."/>
            <person name="Muscat E.B."/>
            <person name="Balaji A."/>
            <person name="Mukherjee J."/>
            <person name="Ozer E.A."/>
            <person name="Angarone M.P."/>
            <person name="Hauser A.R."/>
            <person name="Sichel J.S."/>
            <person name="Amponsah E."/>
            <person name="Kociolek L.K."/>
        </authorList>
    </citation>
    <scope>NUCLEOTIDE SEQUENCE</scope>
    <source>
        <strain evidence="1">NU1-AC-029v</strain>
    </source>
</reference>
<organism evidence="1 2">
    <name type="scientific">Clostridium innocuum</name>
    <dbReference type="NCBI Taxonomy" id="1522"/>
    <lineage>
        <taxon>Bacteria</taxon>
        <taxon>Bacillati</taxon>
        <taxon>Bacillota</taxon>
        <taxon>Clostridia</taxon>
        <taxon>Eubacteriales</taxon>
        <taxon>Clostridiaceae</taxon>
        <taxon>Clostridium</taxon>
    </lineage>
</organism>
<protein>
    <submittedName>
        <fullName evidence="1">Uncharacterized protein</fullName>
    </submittedName>
</protein>
<sequence>MGKAIKSIETKYNGFRFRSRLEARWAIFFDMVGLKYEYEVEGFEMNGIRYLPDFYIPSLDRWFEIKAKPLSEREMKKCEEFCFNKDHANIKFSVLVGSPEAVKIDKFAGIMEYVWEWSSEKYPENVRFLAPKELSEKEYYSRFMRGLWIVPDVTEEELAKAATAAREARFEFGETPSIRGKDE</sequence>
<comment type="caution">
    <text evidence="1">The sequence shown here is derived from an EMBL/GenBank/DDBJ whole genome shotgun (WGS) entry which is preliminary data.</text>
</comment>
<dbReference type="EMBL" id="JAKTMA010000008">
    <property type="protein sequence ID" value="MCR0232304.1"/>
    <property type="molecule type" value="Genomic_DNA"/>
</dbReference>
<dbReference type="Proteomes" id="UP001203972">
    <property type="component" value="Unassembled WGS sequence"/>
</dbReference>
<gene>
    <name evidence="1" type="ORF">MKC95_05915</name>
</gene>
<proteinExistence type="predicted"/>
<dbReference type="Gene3D" id="3.40.91.30">
    <property type="match status" value="1"/>
</dbReference>
<evidence type="ECO:0000313" key="2">
    <source>
        <dbReference type="Proteomes" id="UP001203972"/>
    </source>
</evidence>
<evidence type="ECO:0000313" key="1">
    <source>
        <dbReference type="EMBL" id="MCR0232304.1"/>
    </source>
</evidence>
<dbReference type="RefSeq" id="WP_008817798.1">
    <property type="nucleotide sequence ID" value="NZ_AP025565.1"/>
</dbReference>
<accession>A0AAP2UMT6</accession>
<name>A0AAP2UMT6_CLOIN</name>